<dbReference type="Pfam" id="PF01797">
    <property type="entry name" value="Y1_Tnp"/>
    <property type="match status" value="1"/>
</dbReference>
<dbReference type="EMBL" id="SWQE01000007">
    <property type="protein sequence ID" value="NFJ09634.1"/>
    <property type="molecule type" value="Genomic_DNA"/>
</dbReference>
<dbReference type="GO" id="GO:0003677">
    <property type="term" value="F:DNA binding"/>
    <property type="evidence" value="ECO:0007669"/>
    <property type="project" value="InterPro"/>
</dbReference>
<dbReference type="InterPro" id="IPR036515">
    <property type="entry name" value="Transposase_17_sf"/>
</dbReference>
<sequence>MFQLHPELKNRLWGGHMWSPSYFALTVSKNTEEQIRKCIETQQKK</sequence>
<dbReference type="InterPro" id="IPR002686">
    <property type="entry name" value="Transposase_17"/>
</dbReference>
<evidence type="ECO:0000313" key="3">
    <source>
        <dbReference type="Proteomes" id="UP000480039"/>
    </source>
</evidence>
<dbReference type="Proteomes" id="UP000480039">
    <property type="component" value="Unassembled WGS sequence"/>
</dbReference>
<dbReference type="GO" id="GO:0004803">
    <property type="term" value="F:transposase activity"/>
    <property type="evidence" value="ECO:0007669"/>
    <property type="project" value="InterPro"/>
</dbReference>
<name>A0A846JHF2_CLOBO</name>
<feature type="domain" description="Transposase IS200-like" evidence="1">
    <location>
        <begin position="2"/>
        <end position="42"/>
    </location>
</feature>
<protein>
    <recommendedName>
        <fullName evidence="1">Transposase IS200-like domain-containing protein</fullName>
    </recommendedName>
</protein>
<comment type="caution">
    <text evidence="2">The sequence shown here is derived from an EMBL/GenBank/DDBJ whole genome shotgun (WGS) entry which is preliminary data.</text>
</comment>
<dbReference type="SUPFAM" id="SSF143422">
    <property type="entry name" value="Transposase IS200-like"/>
    <property type="match status" value="1"/>
</dbReference>
<organism evidence="2 3">
    <name type="scientific">Clostridium botulinum</name>
    <dbReference type="NCBI Taxonomy" id="1491"/>
    <lineage>
        <taxon>Bacteria</taxon>
        <taxon>Bacillati</taxon>
        <taxon>Bacillota</taxon>
        <taxon>Clostridia</taxon>
        <taxon>Eubacteriales</taxon>
        <taxon>Clostridiaceae</taxon>
        <taxon>Clostridium</taxon>
    </lineage>
</organism>
<gene>
    <name evidence="2" type="ORF">FC871_14355</name>
</gene>
<dbReference type="Gene3D" id="3.30.70.1290">
    <property type="entry name" value="Transposase IS200-like"/>
    <property type="match status" value="1"/>
</dbReference>
<evidence type="ECO:0000313" key="2">
    <source>
        <dbReference type="EMBL" id="NFJ09634.1"/>
    </source>
</evidence>
<accession>A0A846JHF2</accession>
<evidence type="ECO:0000259" key="1">
    <source>
        <dbReference type="Pfam" id="PF01797"/>
    </source>
</evidence>
<proteinExistence type="predicted"/>
<dbReference type="GO" id="GO:0006313">
    <property type="term" value="P:DNA transposition"/>
    <property type="evidence" value="ECO:0007669"/>
    <property type="project" value="InterPro"/>
</dbReference>
<dbReference type="AlphaFoldDB" id="A0A846JHF2"/>
<reference evidence="2 3" key="1">
    <citation type="submission" date="2019-04" db="EMBL/GenBank/DDBJ databases">
        <title>Genome sequencing of Clostridium botulinum Groups I-IV and Clostridium butyricum.</title>
        <authorList>
            <person name="Brunt J."/>
            <person name="Van Vliet A.H.M."/>
            <person name="Stringer S.C."/>
            <person name="Carter A.T."/>
            <person name="Peck M.W."/>
        </authorList>
    </citation>
    <scope>NUCLEOTIDE SEQUENCE [LARGE SCALE GENOMIC DNA]</scope>
    <source>
        <strain evidence="2 3">Colworth BL30</strain>
    </source>
</reference>